<proteinExistence type="predicted"/>
<accession>A0ACB7P060</accession>
<protein>
    <submittedName>
        <fullName evidence="1">Uncharacterized protein</fullName>
    </submittedName>
</protein>
<gene>
    <name evidence="1" type="ORF">F5144DRAFT_356393</name>
</gene>
<reference evidence="1 2" key="1">
    <citation type="journal article" date="2021" name="Nat. Commun.">
        <title>Genetic determinants of endophytism in the Arabidopsis root mycobiome.</title>
        <authorList>
            <person name="Mesny F."/>
            <person name="Miyauchi S."/>
            <person name="Thiergart T."/>
            <person name="Pickel B."/>
            <person name="Atanasova L."/>
            <person name="Karlsson M."/>
            <person name="Huettel B."/>
            <person name="Barry K.W."/>
            <person name="Haridas S."/>
            <person name="Chen C."/>
            <person name="Bauer D."/>
            <person name="Andreopoulos W."/>
            <person name="Pangilinan J."/>
            <person name="LaButti K."/>
            <person name="Riley R."/>
            <person name="Lipzen A."/>
            <person name="Clum A."/>
            <person name="Drula E."/>
            <person name="Henrissat B."/>
            <person name="Kohler A."/>
            <person name="Grigoriev I.V."/>
            <person name="Martin F.M."/>
            <person name="Hacquard S."/>
        </authorList>
    </citation>
    <scope>NUCLEOTIDE SEQUENCE [LARGE SCALE GENOMIC DNA]</scope>
    <source>
        <strain evidence="1 2">MPI-SDFR-AT-0079</strain>
    </source>
</reference>
<keyword evidence="2" id="KW-1185">Reference proteome</keyword>
<dbReference type="EMBL" id="JAGIZQ010000006">
    <property type="protein sequence ID" value="KAH6623242.1"/>
    <property type="molecule type" value="Genomic_DNA"/>
</dbReference>
<organism evidence="1 2">
    <name type="scientific">Chaetomium tenue</name>
    <dbReference type="NCBI Taxonomy" id="1854479"/>
    <lineage>
        <taxon>Eukaryota</taxon>
        <taxon>Fungi</taxon>
        <taxon>Dikarya</taxon>
        <taxon>Ascomycota</taxon>
        <taxon>Pezizomycotina</taxon>
        <taxon>Sordariomycetes</taxon>
        <taxon>Sordariomycetidae</taxon>
        <taxon>Sordariales</taxon>
        <taxon>Chaetomiaceae</taxon>
        <taxon>Chaetomium</taxon>
    </lineage>
</organism>
<evidence type="ECO:0000313" key="2">
    <source>
        <dbReference type="Proteomes" id="UP000724584"/>
    </source>
</evidence>
<dbReference type="Proteomes" id="UP000724584">
    <property type="component" value="Unassembled WGS sequence"/>
</dbReference>
<name>A0ACB7P060_9PEZI</name>
<evidence type="ECO:0000313" key="1">
    <source>
        <dbReference type="EMBL" id="KAH6623242.1"/>
    </source>
</evidence>
<sequence>MAASLLDHLRTLSTVDCDTLDAEAAAKLGPFVDCTSNQAIAFAELTRVDDDGKPLHRKFITQSLNIAHWLFGKQSDATFEELAVELMMVGLSLRIAPHTTGYLHVQTNPKLAYDTQKTIKNAERIISHVNQLLNIDTRRICIKIPATWEGLQACRELEAKGITTLATIVFSLEQTALAAAAGCRYIAPYVNELRVHFDPTYTDPSPVLPFTATAQSYLHSLPPNNPNNPNPNPGPTPAHNNNTQVVAASLTSIEQVMQLAGIAHLTVSPPLLAELAATPLEGWAGRARVGEAVRLMNEAAAAAAGAGAASGGGGAAPTEAERVRLERLAVGGGDEARWRMAFTRAEGGGCERKLGQALNIFVEVQERLEGLVREAERERGRGGVSAA</sequence>
<comment type="caution">
    <text evidence="1">The sequence shown here is derived from an EMBL/GenBank/DDBJ whole genome shotgun (WGS) entry which is preliminary data.</text>
</comment>